<reference evidence="1" key="1">
    <citation type="submission" date="2018-11" db="EMBL/GenBank/DDBJ databases">
        <authorList>
            <consortium name="Pathogen Informatics"/>
        </authorList>
    </citation>
    <scope>NUCLEOTIDE SEQUENCE</scope>
</reference>
<dbReference type="Proteomes" id="UP000784294">
    <property type="component" value="Unassembled WGS sequence"/>
</dbReference>
<accession>A0A3S5CQ51</accession>
<comment type="caution">
    <text evidence="1">The sequence shown here is derived from an EMBL/GenBank/DDBJ whole genome shotgun (WGS) entry which is preliminary data.</text>
</comment>
<gene>
    <name evidence="1" type="ORF">PXEA_LOCUS20749</name>
</gene>
<keyword evidence="2" id="KW-1185">Reference proteome</keyword>
<name>A0A3S5CQ51_9PLAT</name>
<sequence>MEKWLEIPRNTIIDSICLGRSNFWTIVLVVWEIGRSKARPIPSFQSCLLFANIATFSPNQVLNEPVRSCGSVGWWEPEVTLASEKAHEFRNPNWLNMLRVDETKLDATV</sequence>
<organism evidence="1 2">
    <name type="scientific">Protopolystoma xenopodis</name>
    <dbReference type="NCBI Taxonomy" id="117903"/>
    <lineage>
        <taxon>Eukaryota</taxon>
        <taxon>Metazoa</taxon>
        <taxon>Spiralia</taxon>
        <taxon>Lophotrochozoa</taxon>
        <taxon>Platyhelminthes</taxon>
        <taxon>Monogenea</taxon>
        <taxon>Polyopisthocotylea</taxon>
        <taxon>Polystomatidea</taxon>
        <taxon>Polystomatidae</taxon>
        <taxon>Protopolystoma</taxon>
    </lineage>
</organism>
<dbReference type="EMBL" id="CAAALY010086301">
    <property type="protein sequence ID" value="VEL27309.1"/>
    <property type="molecule type" value="Genomic_DNA"/>
</dbReference>
<evidence type="ECO:0000313" key="2">
    <source>
        <dbReference type="Proteomes" id="UP000784294"/>
    </source>
</evidence>
<dbReference type="AlphaFoldDB" id="A0A3S5CQ51"/>
<proteinExistence type="predicted"/>
<protein>
    <submittedName>
        <fullName evidence="1">Uncharacterized protein</fullName>
    </submittedName>
</protein>
<evidence type="ECO:0000313" key="1">
    <source>
        <dbReference type="EMBL" id="VEL27309.1"/>
    </source>
</evidence>